<name>A0ABU7T438_9HYPH</name>
<keyword evidence="4" id="KW-1185">Reference proteome</keyword>
<dbReference type="EMBL" id="MLBY01000001">
    <property type="protein sequence ID" value="MEE7455311.1"/>
    <property type="molecule type" value="Genomic_DNA"/>
</dbReference>
<reference evidence="3 4" key="1">
    <citation type="journal article" date="2012" name="Genet. Mol. Biol.">
        <title>Analysis of 16S rRNA and mxaF genes revealing insights into Methylobacterium niche-specific plant association.</title>
        <authorList>
            <person name="Dourado M.N."/>
            <person name="Andreote F.D."/>
            <person name="Dini-Andreote F."/>
            <person name="Conti R."/>
            <person name="Araujo J.M."/>
            <person name="Araujo W.L."/>
        </authorList>
    </citation>
    <scope>NUCLEOTIDE SEQUENCE [LARGE SCALE GENOMIC DNA]</scope>
    <source>
        <strain evidence="3 4">SR1.6/4</strain>
    </source>
</reference>
<comment type="subcellular location">
    <subcellularLocation>
        <location evidence="1">Cell envelope</location>
    </subcellularLocation>
</comment>
<gene>
    <name evidence="3" type="ORF">MRSR164_00360</name>
</gene>
<dbReference type="Gene3D" id="2.40.50.100">
    <property type="match status" value="1"/>
</dbReference>
<dbReference type="SUPFAM" id="SSF55781">
    <property type="entry name" value="GAF domain-like"/>
    <property type="match status" value="1"/>
</dbReference>
<dbReference type="Proteomes" id="UP001349262">
    <property type="component" value="Unassembled WGS sequence"/>
</dbReference>
<evidence type="ECO:0000313" key="3">
    <source>
        <dbReference type="EMBL" id="MEE7455311.1"/>
    </source>
</evidence>
<dbReference type="Gene3D" id="3.30.450.40">
    <property type="match status" value="1"/>
</dbReference>
<keyword evidence="2" id="KW-0175">Coiled coil</keyword>
<dbReference type="Gene3D" id="1.10.287.470">
    <property type="entry name" value="Helix hairpin bin"/>
    <property type="match status" value="1"/>
</dbReference>
<dbReference type="InterPro" id="IPR029016">
    <property type="entry name" value="GAF-like_dom_sf"/>
</dbReference>
<organism evidence="3 4">
    <name type="scientific">Methylobacterium radiotolerans</name>
    <dbReference type="NCBI Taxonomy" id="31998"/>
    <lineage>
        <taxon>Bacteria</taxon>
        <taxon>Pseudomonadati</taxon>
        <taxon>Pseudomonadota</taxon>
        <taxon>Alphaproteobacteria</taxon>
        <taxon>Hyphomicrobiales</taxon>
        <taxon>Methylobacteriaceae</taxon>
        <taxon>Methylobacterium</taxon>
    </lineage>
</organism>
<dbReference type="SUPFAM" id="SSF111369">
    <property type="entry name" value="HlyD-like secretion proteins"/>
    <property type="match status" value="1"/>
</dbReference>
<evidence type="ECO:0000256" key="1">
    <source>
        <dbReference type="ARBA" id="ARBA00004196"/>
    </source>
</evidence>
<evidence type="ECO:0000256" key="2">
    <source>
        <dbReference type="ARBA" id="ARBA00023054"/>
    </source>
</evidence>
<dbReference type="PANTHER" id="PTHR32347">
    <property type="entry name" value="EFFLUX SYSTEM COMPONENT YKNX-RELATED"/>
    <property type="match status" value="1"/>
</dbReference>
<dbReference type="Gene3D" id="2.40.30.170">
    <property type="match status" value="1"/>
</dbReference>
<protein>
    <submittedName>
        <fullName evidence="3">Uncharacterized protein</fullName>
    </submittedName>
</protein>
<sequence>MTSHPPPHSFSTDRRAQRLAAALQLEAAFRSARNAAELAFAAVNEMQRVVAYDTAALFWAGRLRPGLVAVSAVAEIDRNAPFAHALERLGADLRGQDAPSLALEAFAGPVPDVSPAGSVAVKAVPEAAWPEGMPRHALYLPLRRGGHGLGGLILFRRSPWTETERHAAEHMAEALAHAAALFRRQERSWQDLTSLRTGVVVALVLALLAALPVGQSVLAPAEIVPREAAIVAAPASGVVTGILVAPNAEVAVGQPLFRLDDTELRGKYEVALRQLEVARAELLGAQQKAFGADRNADRNRTEAAVLERRIDLRQAEAATYRELLARTQVLAPRAGIAVMGDPEEWSGRPVKLGERVMTIASPSRSRLQIWVPVDDAIDLEPGASVRLFLNIDPLRPVEARLVQTSYDAEISPLNVLSYRVRAEFEGEGGEAGGATAPRLGLKGTAKLYGESVSLAYFVFRRPLAVIRRTLGL</sequence>
<dbReference type="PANTHER" id="PTHR32347:SF23">
    <property type="entry name" value="BLL5650 PROTEIN"/>
    <property type="match status" value="1"/>
</dbReference>
<accession>A0ABU7T438</accession>
<comment type="caution">
    <text evidence="3">The sequence shown here is derived from an EMBL/GenBank/DDBJ whole genome shotgun (WGS) entry which is preliminary data.</text>
</comment>
<evidence type="ECO:0000313" key="4">
    <source>
        <dbReference type="Proteomes" id="UP001349262"/>
    </source>
</evidence>
<proteinExistence type="predicted"/>
<dbReference type="InterPro" id="IPR050465">
    <property type="entry name" value="UPF0194_transport"/>
</dbReference>